<keyword evidence="5 9" id="KW-0067">ATP-binding</keyword>
<dbReference type="InterPro" id="IPR033738">
    <property type="entry name" value="AsnB_N"/>
</dbReference>
<evidence type="ECO:0000256" key="9">
    <source>
        <dbReference type="PIRSR" id="PIRSR001589-2"/>
    </source>
</evidence>
<feature type="binding site" evidence="9">
    <location>
        <position position="294"/>
    </location>
    <ligand>
        <name>ATP</name>
        <dbReference type="ChEBI" id="CHEBI:30616"/>
    </ligand>
</feature>
<dbReference type="Pfam" id="PF00733">
    <property type="entry name" value="Asn_synthase"/>
    <property type="match status" value="1"/>
</dbReference>
<dbReference type="InterPro" id="IPR029055">
    <property type="entry name" value="Ntn_hydrolases_N"/>
</dbReference>
<dbReference type="CDD" id="cd00712">
    <property type="entry name" value="AsnB"/>
    <property type="match status" value="1"/>
</dbReference>
<dbReference type="InterPro" id="IPR001962">
    <property type="entry name" value="Asn_synthase"/>
</dbReference>
<dbReference type="GO" id="GO:0006529">
    <property type="term" value="P:asparagine biosynthetic process"/>
    <property type="evidence" value="ECO:0007669"/>
    <property type="project" value="UniProtKB-KW"/>
</dbReference>
<evidence type="ECO:0000256" key="10">
    <source>
        <dbReference type="PIRSR" id="PIRSR001589-3"/>
    </source>
</evidence>
<evidence type="ECO:0000313" key="13">
    <source>
        <dbReference type="Proteomes" id="UP000031327"/>
    </source>
</evidence>
<comment type="similarity">
    <text evidence="2">Belongs to the asparagine synthetase family.</text>
</comment>
<evidence type="ECO:0000256" key="8">
    <source>
        <dbReference type="PIRSR" id="PIRSR001589-1"/>
    </source>
</evidence>
<keyword evidence="4 9" id="KW-0547">Nucleotide-binding</keyword>
<dbReference type="SUPFAM" id="SSF52402">
    <property type="entry name" value="Adenine nucleotide alpha hydrolases-like"/>
    <property type="match status" value="1"/>
</dbReference>
<evidence type="ECO:0000256" key="7">
    <source>
        <dbReference type="ARBA" id="ARBA00048741"/>
    </source>
</evidence>
<dbReference type="InterPro" id="IPR006426">
    <property type="entry name" value="Asn_synth_AEB"/>
</dbReference>
<reference evidence="12 13" key="1">
    <citation type="submission" date="2014-12" db="EMBL/GenBank/DDBJ databases">
        <title>Draft Genome Sequence of Pseudoalteromonas luteoviolacea HI1.</title>
        <authorList>
            <person name="Asahina A.Y."/>
            <person name="Hadfield M.G."/>
        </authorList>
    </citation>
    <scope>NUCLEOTIDE SEQUENCE [LARGE SCALE GENOMIC DNA]</scope>
    <source>
        <strain evidence="12 13">HI1</strain>
    </source>
</reference>
<comment type="catalytic activity">
    <reaction evidence="7">
        <text>L-aspartate + L-glutamine + ATP + H2O = L-asparagine + L-glutamate + AMP + diphosphate + H(+)</text>
        <dbReference type="Rhea" id="RHEA:12228"/>
        <dbReference type="ChEBI" id="CHEBI:15377"/>
        <dbReference type="ChEBI" id="CHEBI:15378"/>
        <dbReference type="ChEBI" id="CHEBI:29985"/>
        <dbReference type="ChEBI" id="CHEBI:29991"/>
        <dbReference type="ChEBI" id="CHEBI:30616"/>
        <dbReference type="ChEBI" id="CHEBI:33019"/>
        <dbReference type="ChEBI" id="CHEBI:58048"/>
        <dbReference type="ChEBI" id="CHEBI:58359"/>
        <dbReference type="ChEBI" id="CHEBI:456215"/>
        <dbReference type="EC" id="6.3.5.4"/>
    </reaction>
</comment>
<dbReference type="GO" id="GO:0005829">
    <property type="term" value="C:cytosol"/>
    <property type="evidence" value="ECO:0007669"/>
    <property type="project" value="TreeGrafter"/>
</dbReference>
<name>A0A0C1QF49_9GAMM</name>
<dbReference type="PANTHER" id="PTHR43284:SF1">
    <property type="entry name" value="ASPARAGINE SYNTHETASE"/>
    <property type="match status" value="1"/>
</dbReference>
<feature type="binding site" evidence="9">
    <location>
        <position position="101"/>
    </location>
    <ligand>
        <name>L-glutamine</name>
        <dbReference type="ChEBI" id="CHEBI:58359"/>
    </ligand>
</feature>
<keyword evidence="8" id="KW-0061">Asparagine biosynthesis</keyword>
<sequence length="632" mass="72353">MCGITGFLDFSKSASIEDLNGMVNSLEHRGPDDCGVHFSELSGFNLGLGHTRLSILDLSNHGHQPMSFEHLTMVYNGEVYNFKEVRAELEVSGYQFESGSDTEVILKAFHLWGVKALHKFNGMFAIALFDSRLSKLYLFRDRSGVKPLFYSYQNGVLLFSSEVKSFHNHPSFKKVIDHNAVGQFFKYGYIPEPYSIFEGTHKLLAGHYIEFDITSASFEVNKYWDVVDYYNLPKLDISEEDAFAETEKLLSSAFEYRMVADVPVGVFLSGGYDSSAVAAILQSNRASKLKTFTIGFEEQKYNEAEHAKKVANFLGTDHVEYYCTQKDALDILPTLPDIWDEPFGDPSSIPTTLVSQLARKEVTVSLSADGGDEIFAGYSKYNGIRAKHDAFSKLPSFSHKPIEHLLRNKQIHKLCEKAGMHNAEDRLNRFSTMLGADEQRLLALSSCTFTELELALLLKQKPEKLTTNFDLDIDAGWLSNVLATDYKTYMLDNILTKVDRATMSVSLEGREPLLDYRIIEFAAQLPDHLKLNQKANKYILKEIVHKYIPKEIMDRPKMGFGVPLFEWFKDELKEYFMTYLSRERLNESGLFNVEYAIKLRDSYLAGEQANINKLWYLLVFEMWREKWMRQKP</sequence>
<evidence type="ECO:0000256" key="1">
    <source>
        <dbReference type="ARBA" id="ARBA00005187"/>
    </source>
</evidence>
<dbReference type="InterPro" id="IPR017932">
    <property type="entry name" value="GATase_2_dom"/>
</dbReference>
<dbReference type="InterPro" id="IPR014729">
    <property type="entry name" value="Rossmann-like_a/b/a_fold"/>
</dbReference>
<evidence type="ECO:0000256" key="5">
    <source>
        <dbReference type="ARBA" id="ARBA00022840"/>
    </source>
</evidence>
<dbReference type="SUPFAM" id="SSF56235">
    <property type="entry name" value="N-terminal nucleophile aminohydrolases (Ntn hydrolases)"/>
    <property type="match status" value="1"/>
</dbReference>
<dbReference type="OrthoDB" id="9763290at2"/>
<dbReference type="Pfam" id="PF13522">
    <property type="entry name" value="GATase_6"/>
    <property type="match status" value="1"/>
</dbReference>
<dbReference type="Proteomes" id="UP000031327">
    <property type="component" value="Unassembled WGS sequence"/>
</dbReference>
<evidence type="ECO:0000256" key="2">
    <source>
        <dbReference type="ARBA" id="ARBA00005752"/>
    </source>
</evidence>
<dbReference type="RefSeq" id="WP_039608247.1">
    <property type="nucleotide sequence ID" value="NZ_JWIC01000004.1"/>
</dbReference>
<dbReference type="NCBIfam" id="TIGR01536">
    <property type="entry name" value="asn_synth_AEB"/>
    <property type="match status" value="1"/>
</dbReference>
<dbReference type="GO" id="GO:0005524">
    <property type="term" value="F:ATP binding"/>
    <property type="evidence" value="ECO:0007669"/>
    <property type="project" value="UniProtKB-KW"/>
</dbReference>
<keyword evidence="6 8" id="KW-0315">Glutamine amidotransferase</keyword>
<dbReference type="PIRSF" id="PIRSF001589">
    <property type="entry name" value="Asn_synthetase_glu-h"/>
    <property type="match status" value="1"/>
</dbReference>
<dbReference type="EMBL" id="JWIC01000004">
    <property type="protein sequence ID" value="KID57950.1"/>
    <property type="molecule type" value="Genomic_DNA"/>
</dbReference>
<protein>
    <recommendedName>
        <fullName evidence="3">asparagine synthase (glutamine-hydrolyzing)</fullName>
        <ecNumber evidence="3">6.3.5.4</ecNumber>
    </recommendedName>
</protein>
<dbReference type="AlphaFoldDB" id="A0A0C1QF49"/>
<dbReference type="Gene3D" id="3.60.20.10">
    <property type="entry name" value="Glutamine Phosphoribosylpyrophosphate, subunit 1, domain 1"/>
    <property type="match status" value="1"/>
</dbReference>
<evidence type="ECO:0000256" key="3">
    <source>
        <dbReference type="ARBA" id="ARBA00012737"/>
    </source>
</evidence>
<dbReference type="EC" id="6.3.5.4" evidence="3"/>
<comment type="pathway">
    <text evidence="1">Amino-acid biosynthesis; L-asparagine biosynthesis; L-asparagine from L-aspartate (L-Gln route): step 1/1.</text>
</comment>
<evidence type="ECO:0000313" key="12">
    <source>
        <dbReference type="EMBL" id="KID57950.1"/>
    </source>
</evidence>
<feature type="site" description="Important for beta-aspartyl-AMP intermediate formation" evidence="10">
    <location>
        <position position="369"/>
    </location>
</feature>
<feature type="active site" description="For GATase activity" evidence="8">
    <location>
        <position position="2"/>
    </location>
</feature>
<dbReference type="PROSITE" id="PS51278">
    <property type="entry name" value="GATASE_TYPE_2"/>
    <property type="match status" value="1"/>
</dbReference>
<dbReference type="GO" id="GO:0004066">
    <property type="term" value="F:asparagine synthase (glutamine-hydrolyzing) activity"/>
    <property type="evidence" value="ECO:0007669"/>
    <property type="project" value="UniProtKB-EC"/>
</dbReference>
<organism evidence="12 13">
    <name type="scientific">Pseudoalteromonas luteoviolacea</name>
    <dbReference type="NCBI Taxonomy" id="43657"/>
    <lineage>
        <taxon>Bacteria</taxon>
        <taxon>Pseudomonadati</taxon>
        <taxon>Pseudomonadota</taxon>
        <taxon>Gammaproteobacteria</taxon>
        <taxon>Alteromonadales</taxon>
        <taxon>Pseudoalteromonadaceae</taxon>
        <taxon>Pseudoalteromonas</taxon>
    </lineage>
</organism>
<comment type="caution">
    <text evidence="12">The sequence shown here is derived from an EMBL/GenBank/DDBJ whole genome shotgun (WGS) entry which is preliminary data.</text>
</comment>
<dbReference type="Gene3D" id="3.40.50.620">
    <property type="entry name" value="HUPs"/>
    <property type="match status" value="1"/>
</dbReference>
<dbReference type="CDD" id="cd01991">
    <property type="entry name" value="Asn_synthase_B_C"/>
    <property type="match status" value="1"/>
</dbReference>
<feature type="domain" description="Glutamine amidotransferase type-2" evidence="11">
    <location>
        <begin position="2"/>
        <end position="214"/>
    </location>
</feature>
<keyword evidence="8" id="KW-0028">Amino-acid biosynthesis</keyword>
<dbReference type="PANTHER" id="PTHR43284">
    <property type="entry name" value="ASPARAGINE SYNTHETASE (GLUTAMINE-HYDROLYZING)"/>
    <property type="match status" value="1"/>
</dbReference>
<proteinExistence type="inferred from homology"/>
<evidence type="ECO:0000259" key="11">
    <source>
        <dbReference type="PROSITE" id="PS51278"/>
    </source>
</evidence>
<evidence type="ECO:0000256" key="4">
    <source>
        <dbReference type="ARBA" id="ARBA00022741"/>
    </source>
</evidence>
<dbReference type="InterPro" id="IPR051786">
    <property type="entry name" value="ASN_synthetase/amidase"/>
</dbReference>
<gene>
    <name evidence="12" type="ORF">JF50_04190</name>
</gene>
<accession>A0A0C1QF49</accession>
<evidence type="ECO:0000256" key="6">
    <source>
        <dbReference type="ARBA" id="ARBA00022962"/>
    </source>
</evidence>